<accession>F7QYL5</accession>
<reference evidence="1 2" key="1">
    <citation type="journal article" date="2011" name="J. Bacteriol.">
        <title>Genome Sequence of Lactobacillus ruminis SPM0211, Isolated from a Fecal Sample from a Healthy Korean.</title>
        <authorList>
            <person name="Lee S."/>
            <person name="Cho Y.J."/>
            <person name="Lee A.H."/>
            <person name="Chun J."/>
            <person name="Ha N.J."/>
            <person name="Ko G."/>
        </authorList>
    </citation>
    <scope>NUCLEOTIDE SEQUENCE [LARGE SCALE GENOMIC DNA]</scope>
    <source>
        <strain evidence="1 2">SPM0211</strain>
    </source>
</reference>
<dbReference type="EMBL" id="AFOJ01000002">
    <property type="protein sequence ID" value="EGM53368.1"/>
    <property type="molecule type" value="Genomic_DNA"/>
</dbReference>
<gene>
    <name evidence="1" type="ORF">LRU_00504</name>
</gene>
<sequence length="56" mass="7001">MFVLSGFTDEQTQLFFWHAWFFFDIFVVFKDSFECLPDFRYFFLRKECFKHISDPP</sequence>
<evidence type="ECO:0000313" key="2">
    <source>
        <dbReference type="Proteomes" id="UP000002971"/>
    </source>
</evidence>
<proteinExistence type="predicted"/>
<protein>
    <submittedName>
        <fullName evidence="1">Uncharacterized protein</fullName>
    </submittedName>
</protein>
<dbReference type="AlphaFoldDB" id="F7QYL5"/>
<organism evidence="1 2">
    <name type="scientific">Ligilactobacillus ruminis SPM0211</name>
    <dbReference type="NCBI Taxonomy" id="1040964"/>
    <lineage>
        <taxon>Bacteria</taxon>
        <taxon>Bacillati</taxon>
        <taxon>Bacillota</taxon>
        <taxon>Bacilli</taxon>
        <taxon>Lactobacillales</taxon>
        <taxon>Lactobacillaceae</taxon>
        <taxon>Ligilactobacillus</taxon>
    </lineage>
</organism>
<name>F7QYL5_9LACO</name>
<comment type="caution">
    <text evidence="1">The sequence shown here is derived from an EMBL/GenBank/DDBJ whole genome shotgun (WGS) entry which is preliminary data.</text>
</comment>
<dbReference type="Proteomes" id="UP000002971">
    <property type="component" value="Unassembled WGS sequence"/>
</dbReference>
<evidence type="ECO:0000313" key="1">
    <source>
        <dbReference type="EMBL" id="EGM53368.1"/>
    </source>
</evidence>